<feature type="compositionally biased region" description="Basic and acidic residues" evidence="1">
    <location>
        <begin position="37"/>
        <end position="72"/>
    </location>
</feature>
<feature type="compositionally biased region" description="Polar residues" evidence="1">
    <location>
        <begin position="1"/>
        <end position="34"/>
    </location>
</feature>
<dbReference type="STRING" id="1245471.PCA10_07360"/>
<organism evidence="2 3">
    <name type="scientific">Metapseudomonas resinovorans NBRC 106553</name>
    <dbReference type="NCBI Taxonomy" id="1245471"/>
    <lineage>
        <taxon>Bacteria</taxon>
        <taxon>Pseudomonadati</taxon>
        <taxon>Pseudomonadota</taxon>
        <taxon>Gammaproteobacteria</taxon>
        <taxon>Pseudomonadales</taxon>
        <taxon>Pseudomonadaceae</taxon>
        <taxon>Metapseudomonas</taxon>
    </lineage>
</organism>
<dbReference type="EMBL" id="AP013068">
    <property type="protein sequence ID" value="BAN46468.1"/>
    <property type="molecule type" value="Genomic_DNA"/>
</dbReference>
<protein>
    <submittedName>
        <fullName evidence="2">Uncharacterized protein</fullName>
    </submittedName>
</protein>
<dbReference type="RefSeq" id="WP_016490670.1">
    <property type="nucleotide sequence ID" value="NC_021499.1"/>
</dbReference>
<dbReference type="HOGENOM" id="CLU_2719297_0_0_6"/>
<dbReference type="PATRIC" id="fig|1245471.3.peg.746"/>
<accession>S6AM10</accession>
<dbReference type="AlphaFoldDB" id="S6AM10"/>
<reference evidence="2 3" key="1">
    <citation type="journal article" date="2013" name="Genome Announc.">
        <title>Complete Genome Sequence of the Carbazole Degrader Pseudomonas resinovorans Strain CA10 (NBRC 106553).</title>
        <authorList>
            <person name="Shintani M."/>
            <person name="Hosoyama A."/>
            <person name="Ohji S."/>
            <person name="Tsuchikane K."/>
            <person name="Takarada H."/>
            <person name="Yamazoe A."/>
            <person name="Fujita N."/>
            <person name="Nojiri H."/>
        </authorList>
    </citation>
    <scope>NUCLEOTIDE SEQUENCE [LARGE SCALE GENOMIC DNA]</scope>
    <source>
        <strain evidence="2 3">NBRC 106553</strain>
    </source>
</reference>
<sequence length="72" mass="7410">MNTYSKPNATSGTAKTVDPAQNTGPNSTSPTATQPERMPDPEARAREAAQKGVPRDKVAGKGKDAPAESGKS</sequence>
<evidence type="ECO:0000256" key="1">
    <source>
        <dbReference type="SAM" id="MobiDB-lite"/>
    </source>
</evidence>
<keyword evidence="3" id="KW-1185">Reference proteome</keyword>
<dbReference type="KEGG" id="pre:PCA10_07360"/>
<evidence type="ECO:0000313" key="2">
    <source>
        <dbReference type="EMBL" id="BAN46468.1"/>
    </source>
</evidence>
<dbReference type="Proteomes" id="UP000015503">
    <property type="component" value="Chromosome"/>
</dbReference>
<proteinExistence type="predicted"/>
<gene>
    <name evidence="2" type="ORF">PCA10_07360</name>
</gene>
<evidence type="ECO:0000313" key="3">
    <source>
        <dbReference type="Proteomes" id="UP000015503"/>
    </source>
</evidence>
<feature type="region of interest" description="Disordered" evidence="1">
    <location>
        <begin position="1"/>
        <end position="72"/>
    </location>
</feature>
<name>S6AM10_METRE</name>